<accession>A0A2W5QE41</accession>
<name>A0A2W5QE41_VARPD</name>
<comment type="caution">
    <text evidence="2">The sequence shown here is derived from an EMBL/GenBank/DDBJ whole genome shotgun (WGS) entry which is preliminary data.</text>
</comment>
<evidence type="ECO:0000313" key="2">
    <source>
        <dbReference type="EMBL" id="PZQ75374.1"/>
    </source>
</evidence>
<evidence type="ECO:0000256" key="1">
    <source>
        <dbReference type="SAM" id="MobiDB-lite"/>
    </source>
</evidence>
<dbReference type="EMBL" id="QFPP01000090">
    <property type="protein sequence ID" value="PZQ75374.1"/>
    <property type="molecule type" value="Genomic_DNA"/>
</dbReference>
<sequence length="245" mass="24862">MTPQETQWLDDLLQRLAAVQGVPKDPQAVAMIRERLAGQPDAIYLLVQRVLLLEHALQDAQAQIAQLSQPQQQAGGSFLGGAPGIDWGRQPQAPMQPTAQPVPADGGYYGSERYAPGAPPARTAAPSWRERVFGAPAAAAAPAASGGPGLLGTAASAAAGVAGGMFLFNGIEHLLGGHGGSGGGLFGGSQGSTPTVTENVTQNFFGDDGGSRSGGVDSTLARDAGADWDGFDDAGNFDDGDNSIV</sequence>
<gene>
    <name evidence="2" type="ORF">DI563_09845</name>
</gene>
<dbReference type="Proteomes" id="UP000249135">
    <property type="component" value="Unassembled WGS sequence"/>
</dbReference>
<dbReference type="AlphaFoldDB" id="A0A2W5QE41"/>
<reference evidence="2 3" key="1">
    <citation type="submission" date="2017-08" db="EMBL/GenBank/DDBJ databases">
        <title>Infants hospitalized years apart are colonized by the same room-sourced microbial strains.</title>
        <authorList>
            <person name="Brooks B."/>
            <person name="Olm M.R."/>
            <person name="Firek B.A."/>
            <person name="Baker R."/>
            <person name="Thomas B.C."/>
            <person name="Morowitz M.J."/>
            <person name="Banfield J.F."/>
        </authorList>
    </citation>
    <scope>NUCLEOTIDE SEQUENCE [LARGE SCALE GENOMIC DNA]</scope>
    <source>
        <strain evidence="2">S2_005_003_R2_41</strain>
    </source>
</reference>
<organism evidence="2 3">
    <name type="scientific">Variovorax paradoxus</name>
    <dbReference type="NCBI Taxonomy" id="34073"/>
    <lineage>
        <taxon>Bacteria</taxon>
        <taxon>Pseudomonadati</taxon>
        <taxon>Pseudomonadota</taxon>
        <taxon>Betaproteobacteria</taxon>
        <taxon>Burkholderiales</taxon>
        <taxon>Comamonadaceae</taxon>
        <taxon>Variovorax</taxon>
    </lineage>
</organism>
<proteinExistence type="predicted"/>
<dbReference type="Pfam" id="PF09849">
    <property type="entry name" value="DUF2076"/>
    <property type="match status" value="1"/>
</dbReference>
<protein>
    <submittedName>
        <fullName evidence="2">DUF2076 domain-containing protein</fullName>
    </submittedName>
</protein>
<feature type="region of interest" description="Disordered" evidence="1">
    <location>
        <begin position="73"/>
        <end position="101"/>
    </location>
</feature>
<dbReference type="InterPro" id="IPR018648">
    <property type="entry name" value="DUF2076"/>
</dbReference>
<evidence type="ECO:0000313" key="3">
    <source>
        <dbReference type="Proteomes" id="UP000249135"/>
    </source>
</evidence>
<feature type="compositionally biased region" description="Low complexity" evidence="1">
    <location>
        <begin position="90"/>
        <end position="101"/>
    </location>
</feature>